<evidence type="ECO:0000256" key="5">
    <source>
        <dbReference type="ARBA" id="ARBA00023004"/>
    </source>
</evidence>
<dbReference type="GO" id="GO:0016491">
    <property type="term" value="F:oxidoreductase activity"/>
    <property type="evidence" value="ECO:0007669"/>
    <property type="project" value="UniProtKB-KW"/>
</dbReference>
<accession>A0A7Z1K4H4</accession>
<gene>
    <name evidence="9" type="ORF">DM05_2742</name>
</gene>
<protein>
    <submittedName>
        <fullName evidence="9">Uncharacterized protein</fullName>
    </submittedName>
</protein>
<evidence type="ECO:0000313" key="10">
    <source>
        <dbReference type="Proteomes" id="UP000221580"/>
    </source>
</evidence>
<keyword evidence="2" id="KW-0001">2Fe-2S</keyword>
<feature type="domain" description="Dimethylamine monooxygenase subunit DmmA-like C-terminal" evidence="7">
    <location>
        <begin position="91"/>
        <end position="134"/>
    </location>
</feature>
<name>A0A7Z1K4H4_9PSED</name>
<dbReference type="NCBIfam" id="NF041259">
    <property type="entry name" value="mono_DmmA_fam"/>
    <property type="match status" value="1"/>
</dbReference>
<dbReference type="Pfam" id="PF22289">
    <property type="entry name" value="DmmA-like_C"/>
    <property type="match status" value="1"/>
</dbReference>
<proteinExistence type="predicted"/>
<feature type="domain" description="Dimethylamine monooxygenase subunit DmmA-like N-terminal" evidence="8">
    <location>
        <begin position="31"/>
        <end position="81"/>
    </location>
</feature>
<keyword evidence="3" id="KW-0479">Metal-binding</keyword>
<keyword evidence="5" id="KW-0408">Iron</keyword>
<evidence type="ECO:0000256" key="1">
    <source>
        <dbReference type="ARBA" id="ARBA00022630"/>
    </source>
</evidence>
<dbReference type="GO" id="GO:0051537">
    <property type="term" value="F:2 iron, 2 sulfur cluster binding"/>
    <property type="evidence" value="ECO:0007669"/>
    <property type="project" value="UniProtKB-KW"/>
</dbReference>
<comment type="caution">
    <text evidence="9">The sequence shown here is derived from an EMBL/GenBank/DDBJ whole genome shotgun (WGS) entry which is preliminary data.</text>
</comment>
<evidence type="ECO:0000259" key="8">
    <source>
        <dbReference type="Pfam" id="PF22290"/>
    </source>
</evidence>
<evidence type="ECO:0000256" key="3">
    <source>
        <dbReference type="ARBA" id="ARBA00022723"/>
    </source>
</evidence>
<reference evidence="9 10" key="1">
    <citation type="submission" date="2017-09" db="EMBL/GenBank/DDBJ databases">
        <authorList>
            <person name="DeBolt S."/>
            <person name="Huntemann M."/>
            <person name="Clum A."/>
            <person name="Pillay M."/>
            <person name="Palaniappan K."/>
            <person name="Varghese N."/>
            <person name="Mikhailova N."/>
            <person name="Stamatis D."/>
            <person name="Reddy T."/>
            <person name="Daum C."/>
            <person name="Shapiro N."/>
            <person name="Ivanova N."/>
            <person name="Kyrpides N."/>
            <person name="Woyke T."/>
        </authorList>
    </citation>
    <scope>NUCLEOTIDE SEQUENCE [LARGE SCALE GENOMIC DNA]</scope>
    <source>
        <strain evidence="9 10">A2-S9</strain>
    </source>
</reference>
<sequence length="147" mass="15961">MTHTRSRPIVVMQSAAASAAFISELDSPLLLNGEHPEFARRLQQALASATVGCRLYLLGDEAFIWRVHGEARAAGLEDDEIDMTCIPGLRQVYCAHCGLTQAAGPEPLLNCIGCHVGLEVRTHFSRRLGAYLGVCINPDQPYAGFQP</sequence>
<evidence type="ECO:0000313" key="9">
    <source>
        <dbReference type="EMBL" id="PFG72352.1"/>
    </source>
</evidence>
<evidence type="ECO:0000256" key="2">
    <source>
        <dbReference type="ARBA" id="ARBA00022714"/>
    </source>
</evidence>
<evidence type="ECO:0000256" key="6">
    <source>
        <dbReference type="ARBA" id="ARBA00023014"/>
    </source>
</evidence>
<evidence type="ECO:0000259" key="7">
    <source>
        <dbReference type="Pfam" id="PF22289"/>
    </source>
</evidence>
<dbReference type="GO" id="GO:0046872">
    <property type="term" value="F:metal ion binding"/>
    <property type="evidence" value="ECO:0007669"/>
    <property type="project" value="UniProtKB-KW"/>
</dbReference>
<dbReference type="InterPro" id="IPR048037">
    <property type="entry name" value="DmmA-like_C"/>
</dbReference>
<dbReference type="EMBL" id="PDJN01000001">
    <property type="protein sequence ID" value="PFG72352.1"/>
    <property type="molecule type" value="Genomic_DNA"/>
</dbReference>
<dbReference type="AlphaFoldDB" id="A0A7Z1K4H4"/>
<keyword evidence="4" id="KW-0560">Oxidoreductase</keyword>
<dbReference type="Proteomes" id="UP000221580">
    <property type="component" value="Unassembled WGS sequence"/>
</dbReference>
<keyword evidence="6" id="KW-0411">Iron-sulfur</keyword>
<keyword evidence="1" id="KW-0285">Flavoprotein</keyword>
<evidence type="ECO:0000256" key="4">
    <source>
        <dbReference type="ARBA" id="ARBA00023002"/>
    </source>
</evidence>
<dbReference type="Pfam" id="PF22290">
    <property type="entry name" value="DmmA-like_N"/>
    <property type="match status" value="1"/>
</dbReference>
<dbReference type="InterPro" id="IPR054582">
    <property type="entry name" value="DmmA-like_N"/>
</dbReference>
<organism evidence="9 10">
    <name type="scientific">Pseudomonas poae</name>
    <dbReference type="NCBI Taxonomy" id="200451"/>
    <lineage>
        <taxon>Bacteria</taxon>
        <taxon>Pseudomonadati</taxon>
        <taxon>Pseudomonadota</taxon>
        <taxon>Gammaproteobacteria</taxon>
        <taxon>Pseudomonadales</taxon>
        <taxon>Pseudomonadaceae</taxon>
        <taxon>Pseudomonas</taxon>
    </lineage>
</organism>
<dbReference type="RefSeq" id="WP_098479808.1">
    <property type="nucleotide sequence ID" value="NZ_PDJN01000001.1"/>
</dbReference>
<reference evidence="9 10" key="2">
    <citation type="submission" date="2017-10" db="EMBL/GenBank/DDBJ databases">
        <title>Bacterial endophytes that colonize and modify switchgrass growth.</title>
        <authorList>
            <person name="Debolt S."/>
        </authorList>
    </citation>
    <scope>NUCLEOTIDE SEQUENCE [LARGE SCALE GENOMIC DNA]</scope>
    <source>
        <strain evidence="9 10">A2-S9</strain>
    </source>
</reference>